<dbReference type="EMBL" id="VKME01000025">
    <property type="protein sequence ID" value="MBE0130770.1"/>
    <property type="molecule type" value="Genomic_DNA"/>
</dbReference>
<reference evidence="1" key="1">
    <citation type="submission" date="2019-07" db="EMBL/GenBank/DDBJ databases">
        <title>KPC-2 carbapenem resistent Enterobacterales isolates from Germany.</title>
        <authorList>
            <person name="Yao Y."/>
            <person name="Falgenhauer L."/>
            <person name="Imirzalioglu C."/>
            <person name="Chakraborty T."/>
        </authorList>
    </citation>
    <scope>NUCLEOTIDE SEQUENCE</scope>
    <source>
        <strain evidence="1">CA13304</strain>
    </source>
</reference>
<gene>
    <name evidence="1" type="ORF">FOT72_22580</name>
</gene>
<dbReference type="NCBIfam" id="TIGR01053">
    <property type="entry name" value="LSD1"/>
    <property type="match status" value="1"/>
</dbReference>
<dbReference type="Proteomes" id="UP000656723">
    <property type="component" value="Unassembled WGS sequence"/>
</dbReference>
<evidence type="ECO:0000313" key="1">
    <source>
        <dbReference type="EMBL" id="MBE0130770.1"/>
    </source>
</evidence>
<name>A0A8I0T2E0_CITAM</name>
<accession>A0A8I0T2E0</accession>
<dbReference type="AlphaFoldDB" id="A0A8I0T2E0"/>
<protein>
    <submittedName>
        <fullName evidence="1">Uncharacterized protein</fullName>
    </submittedName>
</protein>
<comment type="caution">
    <text evidence="1">The sequence shown here is derived from an EMBL/GenBank/DDBJ whole genome shotgun (WGS) entry which is preliminary data.</text>
</comment>
<sequence length="21" mass="2400">MSHLLVVCHSCKTILDTTHFN</sequence>
<proteinExistence type="predicted"/>
<evidence type="ECO:0000313" key="2">
    <source>
        <dbReference type="Proteomes" id="UP000656723"/>
    </source>
</evidence>
<organism evidence="1 2">
    <name type="scientific">Citrobacter amalonaticus</name>
    <dbReference type="NCBI Taxonomy" id="35703"/>
    <lineage>
        <taxon>Bacteria</taxon>
        <taxon>Pseudomonadati</taxon>
        <taxon>Pseudomonadota</taxon>
        <taxon>Gammaproteobacteria</taxon>
        <taxon>Enterobacterales</taxon>
        <taxon>Enterobacteriaceae</taxon>
        <taxon>Citrobacter</taxon>
    </lineage>
</organism>